<gene>
    <name evidence="2" type="ORF">K8V56_12515</name>
</gene>
<reference evidence="2" key="2">
    <citation type="submission" date="2021-09" db="EMBL/GenBank/DDBJ databases">
        <authorList>
            <person name="Gilroy R."/>
        </authorList>
    </citation>
    <scope>NUCLEOTIDE SEQUENCE</scope>
    <source>
        <strain evidence="2">CHK171-7178</strain>
    </source>
</reference>
<dbReference type="PANTHER" id="PTHR43465">
    <property type="entry name" value="DUF1680 DOMAIN PROTEIN (AFU_ORTHOLOGUE AFUA_1G08910)"/>
    <property type="match status" value="1"/>
</dbReference>
<protein>
    <submittedName>
        <fullName evidence="2">Glycoside hydrolase family 127 protein</fullName>
    </submittedName>
</protein>
<reference evidence="2" key="1">
    <citation type="journal article" date="2021" name="PeerJ">
        <title>Extensive microbial diversity within the chicken gut microbiome revealed by metagenomics and culture.</title>
        <authorList>
            <person name="Gilroy R."/>
            <person name="Ravi A."/>
            <person name="Getino M."/>
            <person name="Pursley I."/>
            <person name="Horton D.L."/>
            <person name="Alikhan N.F."/>
            <person name="Baker D."/>
            <person name="Gharbi K."/>
            <person name="Hall N."/>
            <person name="Watson M."/>
            <person name="Adriaenssens E.M."/>
            <person name="Foster-Nyarko E."/>
            <person name="Jarju S."/>
            <person name="Secka A."/>
            <person name="Antonio M."/>
            <person name="Oren A."/>
            <person name="Chaudhuri R.R."/>
            <person name="La Ragione R."/>
            <person name="Hildebrand F."/>
            <person name="Pallen M.J."/>
        </authorList>
    </citation>
    <scope>NUCLEOTIDE SEQUENCE</scope>
    <source>
        <strain evidence="2">CHK171-7178</strain>
    </source>
</reference>
<evidence type="ECO:0000313" key="3">
    <source>
        <dbReference type="Proteomes" id="UP000698173"/>
    </source>
</evidence>
<dbReference type="GO" id="GO:0016787">
    <property type="term" value="F:hydrolase activity"/>
    <property type="evidence" value="ECO:0007669"/>
    <property type="project" value="UniProtKB-KW"/>
</dbReference>
<evidence type="ECO:0000259" key="1">
    <source>
        <dbReference type="Pfam" id="PF07944"/>
    </source>
</evidence>
<proteinExistence type="predicted"/>
<dbReference type="GO" id="GO:0005975">
    <property type="term" value="P:carbohydrate metabolic process"/>
    <property type="evidence" value="ECO:0007669"/>
    <property type="project" value="InterPro"/>
</dbReference>
<dbReference type="AlphaFoldDB" id="A0A921G0T7"/>
<dbReference type="PANTHER" id="PTHR43465:SF2">
    <property type="entry name" value="DUF1680 DOMAIN PROTEIN (AFU_ORTHOLOGUE AFUA_1G08910)"/>
    <property type="match status" value="1"/>
</dbReference>
<dbReference type="Proteomes" id="UP000698173">
    <property type="component" value="Unassembled WGS sequence"/>
</dbReference>
<comment type="caution">
    <text evidence="2">The sequence shown here is derived from an EMBL/GenBank/DDBJ whole genome shotgun (WGS) entry which is preliminary data.</text>
</comment>
<dbReference type="EMBL" id="DYWT01000201">
    <property type="protein sequence ID" value="HJF32582.1"/>
    <property type="molecule type" value="Genomic_DNA"/>
</dbReference>
<dbReference type="InterPro" id="IPR008928">
    <property type="entry name" value="6-hairpin_glycosidase_sf"/>
</dbReference>
<keyword evidence="2" id="KW-0378">Hydrolase</keyword>
<feature type="domain" description="Non-reducing end beta-L-arabinofuranosidase-like GH127 catalytic" evidence="1">
    <location>
        <begin position="3"/>
        <end position="224"/>
    </location>
</feature>
<accession>A0A921G0T7</accession>
<dbReference type="Pfam" id="PF07944">
    <property type="entry name" value="Beta-AFase-like_GH127_cat"/>
    <property type="match status" value="1"/>
</dbReference>
<dbReference type="InterPro" id="IPR049174">
    <property type="entry name" value="Beta-AFase-like"/>
</dbReference>
<organism evidence="2 3">
    <name type="scientific">Sporosarcina psychrophila</name>
    <name type="common">Bacillus psychrophilus</name>
    <dbReference type="NCBI Taxonomy" id="1476"/>
    <lineage>
        <taxon>Bacteria</taxon>
        <taxon>Bacillati</taxon>
        <taxon>Bacillota</taxon>
        <taxon>Bacilli</taxon>
        <taxon>Bacillales</taxon>
        <taxon>Caryophanaceae</taxon>
        <taxon>Sporosarcina</taxon>
    </lineage>
</organism>
<feature type="non-terminal residue" evidence="2">
    <location>
        <position position="225"/>
    </location>
</feature>
<name>A0A921G0T7_SPOPS</name>
<dbReference type="SUPFAM" id="SSF48208">
    <property type="entry name" value="Six-hairpin glycosidases"/>
    <property type="match status" value="1"/>
</dbReference>
<evidence type="ECO:0000313" key="2">
    <source>
        <dbReference type="EMBL" id="HJF32582.1"/>
    </source>
</evidence>
<sequence>MSIKVNDKFWERYFKLIRDEMIPYQWNVLHDQENITIDKERDDENIPSEKSHAIQNLKIAAGLAEGDHYGWLFQDSDVYKWLEAASNSYAIHPDEKLLSMMDEVISLIEAAQDEDGYISTYYQINNPKLKFRRLFESHELYCAGHLIEAAVAHYKATGSERLITVSNQFVQCIKNHFGDEEGKINGADGHQEIELALVKLYEVTKDESLLELSAYFLEVRGQDPD</sequence>
<dbReference type="InterPro" id="IPR012878">
    <property type="entry name" value="Beta-AFase-like_GH127_cat"/>
</dbReference>